<gene>
    <name evidence="1" type="ORF">Pcinc_030885</name>
</gene>
<evidence type="ECO:0000313" key="2">
    <source>
        <dbReference type="Proteomes" id="UP001286313"/>
    </source>
</evidence>
<sequence length="203" mass="23067">MVAQALPCMDELWMDFGTGKNYCYIPAHEIAASLSPQKARALPVFHAMTRYSLLTLTTKPVSIRDDTMHCIERFVVLLYDRTSPYMDVNEARKKLFAKRNSVQRIPPTYDALEQHMKRSVFQGGYVWGQVLVLQPLLPSPTSWGWRQTEDGSYEPLWTTLPEALKICFELVLCGCKKGCRKCCKCKKANLQCTGLCACKGECQ</sequence>
<dbReference type="EMBL" id="JAWQEG010004036">
    <property type="protein sequence ID" value="KAK3863337.1"/>
    <property type="molecule type" value="Genomic_DNA"/>
</dbReference>
<name>A0AAE1EXI3_PETCI</name>
<keyword evidence="2" id="KW-1185">Reference proteome</keyword>
<proteinExistence type="predicted"/>
<comment type="caution">
    <text evidence="1">The sequence shown here is derived from an EMBL/GenBank/DDBJ whole genome shotgun (WGS) entry which is preliminary data.</text>
</comment>
<reference evidence="1" key="1">
    <citation type="submission" date="2023-10" db="EMBL/GenBank/DDBJ databases">
        <title>Genome assemblies of two species of porcelain crab, Petrolisthes cinctipes and Petrolisthes manimaculis (Anomura: Porcellanidae).</title>
        <authorList>
            <person name="Angst P."/>
        </authorList>
    </citation>
    <scope>NUCLEOTIDE SEQUENCE</scope>
    <source>
        <strain evidence="1">PB745_01</strain>
        <tissue evidence="1">Gill</tissue>
    </source>
</reference>
<protein>
    <submittedName>
        <fullName evidence="1">Uncharacterized protein</fullName>
    </submittedName>
</protein>
<dbReference type="AlphaFoldDB" id="A0AAE1EXI3"/>
<accession>A0AAE1EXI3</accession>
<evidence type="ECO:0000313" key="1">
    <source>
        <dbReference type="EMBL" id="KAK3863337.1"/>
    </source>
</evidence>
<dbReference type="Proteomes" id="UP001286313">
    <property type="component" value="Unassembled WGS sequence"/>
</dbReference>
<organism evidence="1 2">
    <name type="scientific">Petrolisthes cinctipes</name>
    <name type="common">Flat porcelain crab</name>
    <dbReference type="NCBI Taxonomy" id="88211"/>
    <lineage>
        <taxon>Eukaryota</taxon>
        <taxon>Metazoa</taxon>
        <taxon>Ecdysozoa</taxon>
        <taxon>Arthropoda</taxon>
        <taxon>Crustacea</taxon>
        <taxon>Multicrustacea</taxon>
        <taxon>Malacostraca</taxon>
        <taxon>Eumalacostraca</taxon>
        <taxon>Eucarida</taxon>
        <taxon>Decapoda</taxon>
        <taxon>Pleocyemata</taxon>
        <taxon>Anomura</taxon>
        <taxon>Galatheoidea</taxon>
        <taxon>Porcellanidae</taxon>
        <taxon>Petrolisthes</taxon>
    </lineage>
</organism>